<evidence type="ECO:0000313" key="1">
    <source>
        <dbReference type="EMBL" id="MBH0238736.1"/>
    </source>
</evidence>
<dbReference type="EMBL" id="JADZLT010000051">
    <property type="protein sequence ID" value="MBH0238736.1"/>
    <property type="molecule type" value="Genomic_DNA"/>
</dbReference>
<proteinExistence type="predicted"/>
<accession>A0A931N0F3</accession>
<reference evidence="1" key="1">
    <citation type="submission" date="2020-12" db="EMBL/GenBank/DDBJ databases">
        <title>Methylobrevis albus sp. nov., isolated from fresh water lack sediment.</title>
        <authorList>
            <person name="Zou Q."/>
        </authorList>
    </citation>
    <scope>NUCLEOTIDE SEQUENCE</scope>
    <source>
        <strain evidence="1">L22</strain>
    </source>
</reference>
<gene>
    <name evidence="1" type="ORF">I5731_12945</name>
</gene>
<dbReference type="RefSeq" id="WP_197311822.1">
    <property type="nucleotide sequence ID" value="NZ_JADZLT010000051.1"/>
</dbReference>
<protein>
    <submittedName>
        <fullName evidence="1">Uncharacterized protein</fullName>
    </submittedName>
</protein>
<dbReference type="AlphaFoldDB" id="A0A931N0F3"/>
<name>A0A931N0F3_9HYPH</name>
<comment type="caution">
    <text evidence="1">The sequence shown here is derived from an EMBL/GenBank/DDBJ whole genome shotgun (WGS) entry which is preliminary data.</text>
</comment>
<dbReference type="Proteomes" id="UP000631694">
    <property type="component" value="Unassembled WGS sequence"/>
</dbReference>
<organism evidence="1 2">
    <name type="scientific">Methylobrevis albus</name>
    <dbReference type="NCBI Taxonomy" id="2793297"/>
    <lineage>
        <taxon>Bacteria</taxon>
        <taxon>Pseudomonadati</taxon>
        <taxon>Pseudomonadota</taxon>
        <taxon>Alphaproteobacteria</taxon>
        <taxon>Hyphomicrobiales</taxon>
        <taxon>Pleomorphomonadaceae</taxon>
        <taxon>Methylobrevis</taxon>
    </lineage>
</organism>
<evidence type="ECO:0000313" key="2">
    <source>
        <dbReference type="Proteomes" id="UP000631694"/>
    </source>
</evidence>
<sequence>MNRIIAKEMLAGALPEDLRGDIDPEHRVLVTVAEVAPAASVTGDAPGQSAAAVHAELTATLERYGLLGARRDGPRPSLTELFDRRPRTGHITIDEAVARVRALRDEWDD</sequence>
<keyword evidence="2" id="KW-1185">Reference proteome</keyword>